<dbReference type="PROSITE" id="PS50004">
    <property type="entry name" value="C2"/>
    <property type="match status" value="1"/>
</dbReference>
<keyword evidence="4" id="KW-0862">Zinc</keyword>
<dbReference type="Pfam" id="PF06292">
    <property type="entry name" value="MUN"/>
    <property type="match status" value="1"/>
</dbReference>
<dbReference type="InterPro" id="IPR046349">
    <property type="entry name" value="C1-like_sf"/>
</dbReference>
<evidence type="ECO:0000259" key="5">
    <source>
        <dbReference type="PROSITE" id="PS50004"/>
    </source>
</evidence>
<dbReference type="GO" id="GO:0019992">
    <property type="term" value="F:diacylglycerol binding"/>
    <property type="evidence" value="ECO:0007669"/>
    <property type="project" value="InterPro"/>
</dbReference>
<evidence type="ECO:0000313" key="8">
    <source>
        <dbReference type="EMBL" id="CAI8038450.1"/>
    </source>
</evidence>
<evidence type="ECO:0000259" key="6">
    <source>
        <dbReference type="PROSITE" id="PS50081"/>
    </source>
</evidence>
<evidence type="ECO:0000256" key="4">
    <source>
        <dbReference type="ARBA" id="ARBA00022833"/>
    </source>
</evidence>
<evidence type="ECO:0000256" key="2">
    <source>
        <dbReference type="ARBA" id="ARBA00022737"/>
    </source>
</evidence>
<name>A0AA35SYI5_GEOBA</name>
<feature type="domain" description="Phorbol-ester/DAG-type" evidence="6">
    <location>
        <begin position="122"/>
        <end position="172"/>
    </location>
</feature>
<evidence type="ECO:0000256" key="3">
    <source>
        <dbReference type="ARBA" id="ARBA00022771"/>
    </source>
</evidence>
<feature type="domain" description="C2" evidence="5">
    <location>
        <begin position="223"/>
        <end position="344"/>
    </location>
</feature>
<keyword evidence="2" id="KW-0677">Repeat</keyword>
<dbReference type="GO" id="GO:0017075">
    <property type="term" value="F:syntaxin-1 binding"/>
    <property type="evidence" value="ECO:0007669"/>
    <property type="project" value="TreeGrafter"/>
</dbReference>
<dbReference type="SUPFAM" id="SSF57889">
    <property type="entry name" value="Cysteine-rich domain"/>
    <property type="match status" value="1"/>
</dbReference>
<dbReference type="InterPro" id="IPR035892">
    <property type="entry name" value="C2_domain_sf"/>
</dbReference>
<gene>
    <name evidence="8" type="ORF">GBAR_LOCUS21443</name>
</gene>
<protein>
    <submittedName>
        <fullName evidence="8">Protein unc-13 homolog B</fullName>
    </submittedName>
</protein>
<keyword evidence="1" id="KW-0479">Metal-binding</keyword>
<dbReference type="Gene3D" id="1.10.357.50">
    <property type="match status" value="1"/>
</dbReference>
<keyword evidence="3" id="KW-0863">Zinc-finger</keyword>
<dbReference type="SMART" id="SM00109">
    <property type="entry name" value="C1"/>
    <property type="match status" value="1"/>
</dbReference>
<dbReference type="GO" id="GO:0007268">
    <property type="term" value="P:chemical synaptic transmission"/>
    <property type="evidence" value="ECO:0007669"/>
    <property type="project" value="InterPro"/>
</dbReference>
<dbReference type="PANTHER" id="PTHR10480">
    <property type="entry name" value="PROTEIN UNC-13 HOMOLOG"/>
    <property type="match status" value="1"/>
</dbReference>
<dbReference type="Pfam" id="PF00168">
    <property type="entry name" value="C2"/>
    <property type="match status" value="1"/>
</dbReference>
<dbReference type="GO" id="GO:0008270">
    <property type="term" value="F:zinc ion binding"/>
    <property type="evidence" value="ECO:0007669"/>
    <property type="project" value="UniProtKB-KW"/>
</dbReference>
<dbReference type="InterPro" id="IPR000008">
    <property type="entry name" value="C2_dom"/>
</dbReference>
<keyword evidence="9" id="KW-1185">Reference proteome</keyword>
<dbReference type="GO" id="GO:0005886">
    <property type="term" value="C:plasma membrane"/>
    <property type="evidence" value="ECO:0007669"/>
    <property type="project" value="TreeGrafter"/>
</dbReference>
<dbReference type="SUPFAM" id="SSF49562">
    <property type="entry name" value="C2 domain (Calcium/lipid-binding domain, CaLB)"/>
    <property type="match status" value="1"/>
</dbReference>
<dbReference type="Gene3D" id="3.30.60.20">
    <property type="match status" value="1"/>
</dbReference>
<dbReference type="FunFam" id="2.60.40.150:FF:000002">
    <property type="entry name" value="Protein unc-13 homolog B"/>
    <property type="match status" value="1"/>
</dbReference>
<dbReference type="InterPro" id="IPR014770">
    <property type="entry name" value="Munc13_1"/>
</dbReference>
<organism evidence="8 9">
    <name type="scientific">Geodia barretti</name>
    <name type="common">Barrett's horny sponge</name>
    <dbReference type="NCBI Taxonomy" id="519541"/>
    <lineage>
        <taxon>Eukaryota</taxon>
        <taxon>Metazoa</taxon>
        <taxon>Porifera</taxon>
        <taxon>Demospongiae</taxon>
        <taxon>Heteroscleromorpha</taxon>
        <taxon>Tetractinellida</taxon>
        <taxon>Astrophorina</taxon>
        <taxon>Geodiidae</taxon>
        <taxon>Geodia</taxon>
    </lineage>
</organism>
<sequence>MKEARNTRSRWREVLHNPQFQDQMSQLRSHSYSDGTNSCSSGIFTLAQVVDQLKQQKQEQSLHSNIKSFVSVNADFLVRSHSVIKSKRKHIRGTQLMDEDMRVHVYKRAVEALVYPASDPDAHRFEKWTAHKPTNCSECNSLLWGLSKQGVKCTSCGKICHERCATIASQECFQIHDQHSSSLDLYLAAISEKMHRTVINNTIMFKTLRDAFFVVSEDDNDIIIEEIRRKILNLAQTFSAVVKVKVIAAQGLNATKDKRVYVSVAVGQSRKRTKTFKGDGIPYWNEEFSFECYNYHEPIQIRVWNERDTAFAMVKHKLTKEPDVFLGEKVIEVRRVGAPRDVWYKLERRTTDSQVSGSINVNLSAIVENDITIAPFHDQYMRLHEQMFVHMHLTQSSPLLPISPEPNKEDEGENYKLKFLPQVAQEIIDEFALRYAVEPIFRMMVHYQLLVKYHHSLNSALLVMENLLRNLRYQMFTLVAADNAVRAVGATRLMEEYFDSSNFGRDNFARLLDKLLSSLRLDLQQYRELYPANDQMKLQDLVETCQLMGSVLEFQQQAMGILTTGKLSDMIVESMKECLKSTFELIISNCVPSGFSGQGHPGLVKSETPFQFFNQLMEQIQAAVNDDRTIYAPLISRFCSQNFGDTSSLEMWNMFCSTIENLFDEPTNIEIFPPNANIHLLYSIKRFYKFLLEDVPGCEKVVPVYHHWFIPCVRHWLKEYQHSALLFVDNAWDDDKNNDKFARHQNQPYSNSVYQMFFFLNKGYELLHSLHTPDGVPMDEDAKHVHFHDFSDVICSVVGHYVDKVSEHLPDSVGELEQVCTWIRIEGCQWRQVL</sequence>
<dbReference type="InterPro" id="IPR027080">
    <property type="entry name" value="Unc-13"/>
</dbReference>
<dbReference type="GO" id="GO:0005516">
    <property type="term" value="F:calmodulin binding"/>
    <property type="evidence" value="ECO:0007669"/>
    <property type="project" value="TreeGrafter"/>
</dbReference>
<proteinExistence type="predicted"/>
<dbReference type="PROSITE" id="PS51258">
    <property type="entry name" value="MHD1"/>
    <property type="match status" value="1"/>
</dbReference>
<comment type="caution">
    <text evidence="8">The sequence shown here is derived from an EMBL/GenBank/DDBJ whole genome shotgun (WGS) entry which is preliminary data.</text>
</comment>
<reference evidence="8" key="1">
    <citation type="submission" date="2023-03" db="EMBL/GenBank/DDBJ databases">
        <authorList>
            <person name="Steffen K."/>
            <person name="Cardenas P."/>
        </authorList>
    </citation>
    <scope>NUCLEOTIDE SEQUENCE</scope>
</reference>
<dbReference type="InterPro" id="IPR010439">
    <property type="entry name" value="MUN_dom"/>
</dbReference>
<dbReference type="Gene3D" id="2.60.40.150">
    <property type="entry name" value="C2 domain"/>
    <property type="match status" value="1"/>
</dbReference>
<evidence type="ECO:0000259" key="7">
    <source>
        <dbReference type="PROSITE" id="PS51258"/>
    </source>
</evidence>
<dbReference type="GO" id="GO:0045202">
    <property type="term" value="C:synapse"/>
    <property type="evidence" value="ECO:0007669"/>
    <property type="project" value="GOC"/>
</dbReference>
<dbReference type="InterPro" id="IPR002219">
    <property type="entry name" value="PKC_DAG/PE"/>
</dbReference>
<dbReference type="SMART" id="SM00239">
    <property type="entry name" value="C2"/>
    <property type="match status" value="1"/>
</dbReference>
<feature type="domain" description="MHD1" evidence="7">
    <location>
        <begin position="678"/>
        <end position="805"/>
    </location>
</feature>
<dbReference type="AlphaFoldDB" id="A0AA35SYI5"/>
<dbReference type="PROSITE" id="PS00479">
    <property type="entry name" value="ZF_DAG_PE_1"/>
    <property type="match status" value="1"/>
</dbReference>
<evidence type="ECO:0000313" key="9">
    <source>
        <dbReference type="Proteomes" id="UP001174909"/>
    </source>
</evidence>
<dbReference type="Pfam" id="PF00130">
    <property type="entry name" value="C1_1"/>
    <property type="match status" value="1"/>
</dbReference>
<dbReference type="PROSITE" id="PS50081">
    <property type="entry name" value="ZF_DAG_PE_2"/>
    <property type="match status" value="1"/>
</dbReference>
<dbReference type="EMBL" id="CASHTH010002992">
    <property type="protein sequence ID" value="CAI8038450.1"/>
    <property type="molecule type" value="Genomic_DNA"/>
</dbReference>
<dbReference type="PANTHER" id="PTHR10480:SF12">
    <property type="entry name" value="UNC-13, ISOFORM E"/>
    <property type="match status" value="1"/>
</dbReference>
<accession>A0AA35SYI5</accession>
<dbReference type="Proteomes" id="UP001174909">
    <property type="component" value="Unassembled WGS sequence"/>
</dbReference>
<evidence type="ECO:0000256" key="1">
    <source>
        <dbReference type="ARBA" id="ARBA00022723"/>
    </source>
</evidence>